<organism evidence="2 3">
    <name type="scientific">Ktedonosporobacter rubrisoli</name>
    <dbReference type="NCBI Taxonomy" id="2509675"/>
    <lineage>
        <taxon>Bacteria</taxon>
        <taxon>Bacillati</taxon>
        <taxon>Chloroflexota</taxon>
        <taxon>Ktedonobacteria</taxon>
        <taxon>Ktedonobacterales</taxon>
        <taxon>Ktedonosporobacteraceae</taxon>
        <taxon>Ktedonosporobacter</taxon>
    </lineage>
</organism>
<dbReference type="Proteomes" id="UP000290365">
    <property type="component" value="Chromosome"/>
</dbReference>
<feature type="transmembrane region" description="Helical" evidence="1">
    <location>
        <begin position="71"/>
        <end position="92"/>
    </location>
</feature>
<dbReference type="AlphaFoldDB" id="A0A4P6JHX3"/>
<gene>
    <name evidence="2" type="ORF">EPA93_01010</name>
</gene>
<evidence type="ECO:0000313" key="2">
    <source>
        <dbReference type="EMBL" id="QBD74644.1"/>
    </source>
</evidence>
<feature type="transmembrane region" description="Helical" evidence="1">
    <location>
        <begin position="23"/>
        <end position="50"/>
    </location>
</feature>
<sequence>MLASILLSTFIQREELPVQFADIVLVVGGTLTGLLAGVFYAFSVAIVPALRSIKGESHIAAMQAINVKIENPVFFLSFFGPTFLLPLAAFLYRGLPQFGLLVVASILHIVGANGATIAGDIPLNNELAKRDAYQLSEAEAEQIRTEFQRPGSAWMKFHHIRTFAAIAATALVFIACLSKNTSR</sequence>
<keyword evidence="1" id="KW-0472">Membrane</keyword>
<keyword evidence="1" id="KW-1133">Transmembrane helix</keyword>
<evidence type="ECO:0000313" key="3">
    <source>
        <dbReference type="Proteomes" id="UP000290365"/>
    </source>
</evidence>
<dbReference type="Pfam" id="PF08592">
    <property type="entry name" value="Anthrone_oxy"/>
    <property type="match status" value="1"/>
</dbReference>
<keyword evidence="3" id="KW-1185">Reference proteome</keyword>
<protein>
    <submittedName>
        <fullName evidence="2">DUF1772 domain-containing protein</fullName>
    </submittedName>
</protein>
<dbReference type="OrthoDB" id="772592at2"/>
<dbReference type="KEGG" id="kbs:EPA93_01010"/>
<accession>A0A4P6JHX3</accession>
<evidence type="ECO:0000256" key="1">
    <source>
        <dbReference type="SAM" id="Phobius"/>
    </source>
</evidence>
<keyword evidence="1" id="KW-0812">Transmembrane</keyword>
<name>A0A4P6JHX3_KTERU</name>
<dbReference type="InterPro" id="IPR013901">
    <property type="entry name" value="Anthrone_oxy"/>
</dbReference>
<reference evidence="2 3" key="1">
    <citation type="submission" date="2019-01" db="EMBL/GenBank/DDBJ databases">
        <title>Ktedonosporobacter rubrisoli SCAWS-G2.</title>
        <authorList>
            <person name="Huang Y."/>
            <person name="Yan B."/>
        </authorList>
    </citation>
    <scope>NUCLEOTIDE SEQUENCE [LARGE SCALE GENOMIC DNA]</scope>
    <source>
        <strain evidence="2 3">SCAWS-G2</strain>
    </source>
</reference>
<dbReference type="EMBL" id="CP035758">
    <property type="protein sequence ID" value="QBD74644.1"/>
    <property type="molecule type" value="Genomic_DNA"/>
</dbReference>
<proteinExistence type="predicted"/>
<feature type="transmembrane region" description="Helical" evidence="1">
    <location>
        <begin position="159"/>
        <end position="177"/>
    </location>
</feature>